<dbReference type="Pfam" id="PF13428">
    <property type="entry name" value="TPR_14"/>
    <property type="match status" value="1"/>
</dbReference>
<name>A0A4V1QPM7_9SPHN</name>
<keyword evidence="2" id="KW-1185">Reference proteome</keyword>
<dbReference type="OrthoDB" id="7566477at2"/>
<reference evidence="1 2" key="1">
    <citation type="submission" date="2019-01" db="EMBL/GenBank/DDBJ databases">
        <title>Sphingomonas mucosissima sp. nov. and Sphingomonas desiccabilis sp. nov., from biological soil crusts in the Colorado Plateau, USA.</title>
        <authorList>
            <person name="Zhu D."/>
        </authorList>
    </citation>
    <scope>NUCLEOTIDE SEQUENCE [LARGE SCALE GENOMIC DNA]</scope>
    <source>
        <strain evidence="1 2">CP1D</strain>
    </source>
</reference>
<dbReference type="AlphaFoldDB" id="A0A4V1QPM7"/>
<dbReference type="EMBL" id="SDPT01000001">
    <property type="protein sequence ID" value="RXZ34337.1"/>
    <property type="molecule type" value="Genomic_DNA"/>
</dbReference>
<dbReference type="InterPro" id="IPR019734">
    <property type="entry name" value="TPR_rpt"/>
</dbReference>
<dbReference type="RefSeq" id="WP_129340130.1">
    <property type="nucleotide sequence ID" value="NZ_JACIDD010000001.1"/>
</dbReference>
<comment type="caution">
    <text evidence="1">The sequence shown here is derived from an EMBL/GenBank/DDBJ whole genome shotgun (WGS) entry which is preliminary data.</text>
</comment>
<organism evidence="1 2">
    <name type="scientific">Sphingomonas desiccabilis</name>
    <dbReference type="NCBI Taxonomy" id="429134"/>
    <lineage>
        <taxon>Bacteria</taxon>
        <taxon>Pseudomonadati</taxon>
        <taxon>Pseudomonadota</taxon>
        <taxon>Alphaproteobacteria</taxon>
        <taxon>Sphingomonadales</taxon>
        <taxon>Sphingomonadaceae</taxon>
        <taxon>Sphingomonas</taxon>
    </lineage>
</organism>
<gene>
    <name evidence="1" type="ORF">EO081_01145</name>
</gene>
<evidence type="ECO:0000313" key="1">
    <source>
        <dbReference type="EMBL" id="RXZ34337.1"/>
    </source>
</evidence>
<dbReference type="SUPFAM" id="SSF48452">
    <property type="entry name" value="TPR-like"/>
    <property type="match status" value="1"/>
</dbReference>
<dbReference type="InterPro" id="IPR011990">
    <property type="entry name" value="TPR-like_helical_dom_sf"/>
</dbReference>
<dbReference type="Gene3D" id="1.25.40.10">
    <property type="entry name" value="Tetratricopeptide repeat domain"/>
    <property type="match status" value="1"/>
</dbReference>
<proteinExistence type="predicted"/>
<dbReference type="SMART" id="SM00028">
    <property type="entry name" value="TPR"/>
    <property type="match status" value="4"/>
</dbReference>
<sequence length="256" mass="25956">MLLPLLLLAQTAPAAAPAAGPPTPRRGDRYAECIDQARRDPAAAVRGATAWQQAGGGFLAQQCLGIAHTTQRRWDAAAAAFEAAARTAEAARDARSGSFWAQAGNAWLAAGDPAKAQAALDAALIGGTLDGLDLGEAHLDRARTLVAAGRQGEARADLDRALALAGDDPLAWLLSATLARRTGDLLRARKDIGRALALSPDDASVQLEAGNIAAVEGNETAARNAWEAAVRVAPGTGPAQAAADALAALGGGAQSR</sequence>
<evidence type="ECO:0000313" key="2">
    <source>
        <dbReference type="Proteomes" id="UP000292347"/>
    </source>
</evidence>
<protein>
    <submittedName>
        <fullName evidence="1">Uncharacterized protein</fullName>
    </submittedName>
</protein>
<dbReference type="Proteomes" id="UP000292347">
    <property type="component" value="Unassembled WGS sequence"/>
</dbReference>
<accession>A0A4V1QPM7</accession>